<dbReference type="GO" id="GO:0008236">
    <property type="term" value="F:serine-type peptidase activity"/>
    <property type="evidence" value="ECO:0007669"/>
    <property type="project" value="UniProtKB-KW"/>
</dbReference>
<accession>A0A7W0BTN2</accession>
<dbReference type="EMBL" id="JACDUU010000001">
    <property type="protein sequence ID" value="MBA2870336.1"/>
    <property type="molecule type" value="Genomic_DNA"/>
</dbReference>
<evidence type="ECO:0000313" key="6">
    <source>
        <dbReference type="Proteomes" id="UP000580891"/>
    </source>
</evidence>
<sequence>MRAKQIIALGGGGFSMEPENSLLDLYILRQAEKEKPRVCFVPTASGDSESYIARFYQSFKQHHCVPSHLSLFKSPTPDLEDYVMNQDIIYVGGGNTRNLLVLWKEWGLDRVFYKAYEQGIILSEISAGSICWFEEGVTDSIPGQLTKLSCLGFLKGSNCPHYDGEKERRPAYHQLISSGEMKNGIAADDGVALHFIDGTLVRAVSSRPHAKAYRVQKVEQGIEEIPIETIYLDREEVCK</sequence>
<dbReference type="CDD" id="cd03146">
    <property type="entry name" value="GAT1_Peptidase_E"/>
    <property type="match status" value="1"/>
</dbReference>
<evidence type="ECO:0000256" key="1">
    <source>
        <dbReference type="ARBA" id="ARBA00006534"/>
    </source>
</evidence>
<evidence type="ECO:0000256" key="2">
    <source>
        <dbReference type="ARBA" id="ARBA00022670"/>
    </source>
</evidence>
<comment type="similarity">
    <text evidence="1">Belongs to the peptidase S51 family.</text>
</comment>
<keyword evidence="4" id="KW-0720">Serine protease</keyword>
<dbReference type="Gene3D" id="3.40.50.880">
    <property type="match status" value="1"/>
</dbReference>
<dbReference type="SUPFAM" id="SSF52317">
    <property type="entry name" value="Class I glutamine amidotransferase-like"/>
    <property type="match status" value="1"/>
</dbReference>
<evidence type="ECO:0000256" key="4">
    <source>
        <dbReference type="ARBA" id="ARBA00022825"/>
    </source>
</evidence>
<dbReference type="Proteomes" id="UP000580891">
    <property type="component" value="Unassembled WGS sequence"/>
</dbReference>
<dbReference type="Pfam" id="PF03575">
    <property type="entry name" value="Peptidase_S51"/>
    <property type="match status" value="1"/>
</dbReference>
<dbReference type="AlphaFoldDB" id="A0A7W0BTN2"/>
<keyword evidence="6" id="KW-1185">Reference proteome</keyword>
<evidence type="ECO:0000256" key="3">
    <source>
        <dbReference type="ARBA" id="ARBA00022801"/>
    </source>
</evidence>
<dbReference type="RefSeq" id="WP_343046473.1">
    <property type="nucleotide sequence ID" value="NZ_JACDUU010000001.1"/>
</dbReference>
<dbReference type="InterPro" id="IPR005320">
    <property type="entry name" value="Peptidase_S51"/>
</dbReference>
<dbReference type="InterPro" id="IPR029062">
    <property type="entry name" value="Class_I_gatase-like"/>
</dbReference>
<dbReference type="GO" id="GO:0006508">
    <property type="term" value="P:proteolysis"/>
    <property type="evidence" value="ECO:0007669"/>
    <property type="project" value="UniProtKB-KW"/>
</dbReference>
<gene>
    <name evidence="5" type="ORF">HNQ85_000594</name>
</gene>
<keyword evidence="2" id="KW-0645">Protease</keyword>
<name>A0A7W0BTN2_9BACL</name>
<keyword evidence="3" id="KW-0378">Hydrolase</keyword>
<dbReference type="PANTHER" id="PTHR20842:SF0">
    <property type="entry name" value="ALPHA-ASPARTYL DIPEPTIDASE"/>
    <property type="match status" value="1"/>
</dbReference>
<evidence type="ECO:0000313" key="5">
    <source>
        <dbReference type="EMBL" id="MBA2870336.1"/>
    </source>
</evidence>
<dbReference type="PANTHER" id="PTHR20842">
    <property type="entry name" value="PROTEASE S51 ALPHA-ASPARTYL DIPEPTIDASE"/>
    <property type="match status" value="1"/>
</dbReference>
<comment type="caution">
    <text evidence="5">The sequence shown here is derived from an EMBL/GenBank/DDBJ whole genome shotgun (WGS) entry which is preliminary data.</text>
</comment>
<proteinExistence type="inferred from homology"/>
<organism evidence="5 6">
    <name type="scientific">[Anoxybacillus] calidus</name>
    <dbReference type="NCBI Taxonomy" id="575178"/>
    <lineage>
        <taxon>Bacteria</taxon>
        <taxon>Bacillati</taxon>
        <taxon>Bacillota</taxon>
        <taxon>Bacilli</taxon>
        <taxon>Bacillales</taxon>
        <taxon>Anoxybacillaceae</taxon>
        <taxon>Paranoxybacillus</taxon>
    </lineage>
</organism>
<protein>
    <submittedName>
        <fullName evidence="5">Peptidase E</fullName>
    </submittedName>
</protein>
<reference evidence="5 6" key="1">
    <citation type="submission" date="2020-07" db="EMBL/GenBank/DDBJ databases">
        <title>Genomic Encyclopedia of Type Strains, Phase IV (KMG-IV): sequencing the most valuable type-strain genomes for metagenomic binning, comparative biology and taxonomic classification.</title>
        <authorList>
            <person name="Goeker M."/>
        </authorList>
    </citation>
    <scope>NUCLEOTIDE SEQUENCE [LARGE SCALE GENOMIC DNA]</scope>
    <source>
        <strain evidence="5 6">DSM 25220</strain>
    </source>
</reference>